<accession>A0A918TS25</accession>
<name>A0A918TS25_9RHOB</name>
<gene>
    <name evidence="1" type="ORF">GCM10007315_24260</name>
</gene>
<keyword evidence="2" id="KW-1185">Reference proteome</keyword>
<dbReference type="Proteomes" id="UP000638981">
    <property type="component" value="Unassembled WGS sequence"/>
</dbReference>
<evidence type="ECO:0000313" key="2">
    <source>
        <dbReference type="Proteomes" id="UP000638981"/>
    </source>
</evidence>
<comment type="caution">
    <text evidence="1">The sequence shown here is derived from an EMBL/GenBank/DDBJ whole genome shotgun (WGS) entry which is preliminary data.</text>
</comment>
<sequence>MIYPDDRGFWMGRADWIGVFLRSDPLMEHVVFEISAGFSNFDEFVAGQIESFFPNIGVSHPKYDIPGYEVRRNKDIGFEEYFFVSQNDPIGHVVICSNPDANGIFISCHVYARYAPDVSILLESDILRPIPGLSSWEAPSWEETWPTFLPIANRSREIAHCLDVTDLIAAGITPDQTPPKDPTKFLEECREGLTN</sequence>
<reference evidence="1" key="2">
    <citation type="submission" date="2020-09" db="EMBL/GenBank/DDBJ databases">
        <authorList>
            <person name="Sun Q."/>
            <person name="Kim S."/>
        </authorList>
    </citation>
    <scope>NUCLEOTIDE SEQUENCE</scope>
    <source>
        <strain evidence="1">KCTC 23310</strain>
    </source>
</reference>
<organism evidence="1 2">
    <name type="scientific">Neogemmobacter tilapiae</name>
    <dbReference type="NCBI Taxonomy" id="875041"/>
    <lineage>
        <taxon>Bacteria</taxon>
        <taxon>Pseudomonadati</taxon>
        <taxon>Pseudomonadota</taxon>
        <taxon>Alphaproteobacteria</taxon>
        <taxon>Rhodobacterales</taxon>
        <taxon>Paracoccaceae</taxon>
        <taxon>Neogemmobacter</taxon>
    </lineage>
</organism>
<protein>
    <submittedName>
        <fullName evidence="1">Uncharacterized protein</fullName>
    </submittedName>
</protein>
<reference evidence="1" key="1">
    <citation type="journal article" date="2014" name="Int. J. Syst. Evol. Microbiol.">
        <title>Complete genome sequence of Corynebacterium casei LMG S-19264T (=DSM 44701T), isolated from a smear-ripened cheese.</title>
        <authorList>
            <consortium name="US DOE Joint Genome Institute (JGI-PGF)"/>
            <person name="Walter F."/>
            <person name="Albersmeier A."/>
            <person name="Kalinowski J."/>
            <person name="Ruckert C."/>
        </authorList>
    </citation>
    <scope>NUCLEOTIDE SEQUENCE</scope>
    <source>
        <strain evidence="1">KCTC 23310</strain>
    </source>
</reference>
<dbReference type="AlphaFoldDB" id="A0A918TS25"/>
<proteinExistence type="predicted"/>
<evidence type="ECO:0000313" key="1">
    <source>
        <dbReference type="EMBL" id="GHC59642.1"/>
    </source>
</evidence>
<dbReference type="EMBL" id="BMYJ01000007">
    <property type="protein sequence ID" value="GHC59642.1"/>
    <property type="molecule type" value="Genomic_DNA"/>
</dbReference>